<evidence type="ECO:0000256" key="3">
    <source>
        <dbReference type="ARBA" id="ARBA00023002"/>
    </source>
</evidence>
<comment type="similarity">
    <text evidence="1">Belongs to the ketopantoate reductase family.</text>
</comment>
<dbReference type="PANTHER" id="PTHR21708">
    <property type="entry name" value="PROBABLE 2-DEHYDROPANTOATE 2-REDUCTASE"/>
    <property type="match status" value="1"/>
</dbReference>
<accession>A0AAE0WM21</accession>
<dbReference type="Gene3D" id="1.10.1040.10">
    <property type="entry name" value="N-(1-d-carboxylethyl)-l-norvaline Dehydrogenase, domain 2"/>
    <property type="match status" value="1"/>
</dbReference>
<proteinExistence type="inferred from homology"/>
<evidence type="ECO:0000259" key="5">
    <source>
        <dbReference type="Pfam" id="PF02558"/>
    </source>
</evidence>
<feature type="domain" description="Ketopantoate reductase C-terminal" evidence="6">
    <location>
        <begin position="205"/>
        <end position="331"/>
    </location>
</feature>
<dbReference type="InterPro" id="IPR003710">
    <property type="entry name" value="ApbA"/>
</dbReference>
<dbReference type="SUPFAM" id="SSF51735">
    <property type="entry name" value="NAD(P)-binding Rossmann-fold domains"/>
    <property type="match status" value="1"/>
</dbReference>
<dbReference type="InterPro" id="IPR008927">
    <property type="entry name" value="6-PGluconate_DH-like_C_sf"/>
</dbReference>
<protein>
    <recommendedName>
        <fullName evidence="9">2-dehydropantoate 2-reductase</fullName>
    </recommendedName>
</protein>
<keyword evidence="3" id="KW-0560">Oxidoreductase</keyword>
<keyword evidence="2" id="KW-0521">NADP</keyword>
<dbReference type="AlphaFoldDB" id="A0AAE0WM21"/>
<evidence type="ECO:0000256" key="1">
    <source>
        <dbReference type="ARBA" id="ARBA00007870"/>
    </source>
</evidence>
<evidence type="ECO:0000256" key="4">
    <source>
        <dbReference type="SAM" id="MobiDB-lite"/>
    </source>
</evidence>
<dbReference type="PANTHER" id="PTHR21708:SF30">
    <property type="entry name" value="2-DEHYDROPANTOATE 2-REDUCTASE-RELATED"/>
    <property type="match status" value="1"/>
</dbReference>
<feature type="domain" description="Ketopantoate reductase N-terminal" evidence="5">
    <location>
        <begin position="19"/>
        <end position="168"/>
    </location>
</feature>
<evidence type="ECO:0000259" key="6">
    <source>
        <dbReference type="Pfam" id="PF08546"/>
    </source>
</evidence>
<dbReference type="InterPro" id="IPR051402">
    <property type="entry name" value="KPR-Related"/>
</dbReference>
<dbReference type="FunFam" id="1.10.1040.10:FF:000017">
    <property type="entry name" value="2-dehydropantoate 2-reductase"/>
    <property type="match status" value="1"/>
</dbReference>
<name>A0AAE0WM21_9PEZI</name>
<dbReference type="InterPro" id="IPR013332">
    <property type="entry name" value="KPR_N"/>
</dbReference>
<dbReference type="Pfam" id="PF02558">
    <property type="entry name" value="ApbA"/>
    <property type="match status" value="1"/>
</dbReference>
<feature type="region of interest" description="Disordered" evidence="4">
    <location>
        <begin position="341"/>
        <end position="360"/>
    </location>
</feature>
<dbReference type="InterPro" id="IPR013752">
    <property type="entry name" value="KPA_reductase"/>
</dbReference>
<dbReference type="Gene3D" id="3.40.50.720">
    <property type="entry name" value="NAD(P)-binding Rossmann-like Domain"/>
    <property type="match status" value="1"/>
</dbReference>
<reference evidence="7" key="1">
    <citation type="submission" date="2023-07" db="EMBL/GenBank/DDBJ databases">
        <title>Black Yeasts Isolated from many extreme environments.</title>
        <authorList>
            <person name="Coleine C."/>
            <person name="Stajich J.E."/>
            <person name="Selbmann L."/>
        </authorList>
    </citation>
    <scope>NUCLEOTIDE SEQUENCE</scope>
    <source>
        <strain evidence="7">CCFEE 5485</strain>
    </source>
</reference>
<organism evidence="7 8">
    <name type="scientific">Recurvomyces mirabilis</name>
    <dbReference type="NCBI Taxonomy" id="574656"/>
    <lineage>
        <taxon>Eukaryota</taxon>
        <taxon>Fungi</taxon>
        <taxon>Dikarya</taxon>
        <taxon>Ascomycota</taxon>
        <taxon>Pezizomycotina</taxon>
        <taxon>Dothideomycetes</taxon>
        <taxon>Dothideomycetidae</taxon>
        <taxon>Mycosphaerellales</taxon>
        <taxon>Teratosphaeriaceae</taxon>
        <taxon>Recurvomyces</taxon>
    </lineage>
</organism>
<dbReference type="Proteomes" id="UP001274830">
    <property type="component" value="Unassembled WGS sequence"/>
</dbReference>
<dbReference type="GO" id="GO:0005737">
    <property type="term" value="C:cytoplasm"/>
    <property type="evidence" value="ECO:0007669"/>
    <property type="project" value="TreeGrafter"/>
</dbReference>
<evidence type="ECO:0000256" key="2">
    <source>
        <dbReference type="ARBA" id="ARBA00022857"/>
    </source>
</evidence>
<comment type="caution">
    <text evidence="7">The sequence shown here is derived from an EMBL/GenBank/DDBJ whole genome shotgun (WGS) entry which is preliminary data.</text>
</comment>
<evidence type="ECO:0000313" key="7">
    <source>
        <dbReference type="EMBL" id="KAK3674203.1"/>
    </source>
</evidence>
<dbReference type="NCBIfam" id="TIGR00745">
    <property type="entry name" value="apbA_panE"/>
    <property type="match status" value="1"/>
</dbReference>
<sequence length="360" mass="38950">MLGDISNIAREIYAMAPKVLVHGSGAVGSIYIYLLDKAGCDVTAVCRSNHDVVKTDGFTIESDLYGKGLHVHPNVARTPDEAVQFGPFDYVLVTTKALPLAKTPQTIAPAITTKHTSIVLIQNGIAIEESYAKSFPNNTIISTVVYLPTTQTKPGKILMGNVELLEVGTFPASAYQNEDGLAKIATDNLAAILKKGGSNVRFYDDIQERRWNKLLINASWNPICALTLSRDVAYLASSTAAEPLVSAVMAEVVAIAQALGYSKMDPSFIKEQMKKAMDRRGGKGIEPSMLVDVLSRRRMEVEVILGNPIKIAQRLGVPVPRLETLYALSAALDESIAYRQPGKSLGGDETKQSHSAKSYI</sequence>
<dbReference type="InterPro" id="IPR036291">
    <property type="entry name" value="NAD(P)-bd_dom_sf"/>
</dbReference>
<dbReference type="Pfam" id="PF08546">
    <property type="entry name" value="ApbA_C"/>
    <property type="match status" value="1"/>
</dbReference>
<dbReference type="EMBL" id="JAUTXT010000021">
    <property type="protein sequence ID" value="KAK3674203.1"/>
    <property type="molecule type" value="Genomic_DNA"/>
</dbReference>
<evidence type="ECO:0008006" key="9">
    <source>
        <dbReference type="Google" id="ProtNLM"/>
    </source>
</evidence>
<gene>
    <name evidence="7" type="ORF">LTR78_006050</name>
</gene>
<dbReference type="GO" id="GO:0008677">
    <property type="term" value="F:2-dehydropantoate 2-reductase activity"/>
    <property type="evidence" value="ECO:0007669"/>
    <property type="project" value="InterPro"/>
</dbReference>
<evidence type="ECO:0000313" key="8">
    <source>
        <dbReference type="Proteomes" id="UP001274830"/>
    </source>
</evidence>
<dbReference type="SUPFAM" id="SSF48179">
    <property type="entry name" value="6-phosphogluconate dehydrogenase C-terminal domain-like"/>
    <property type="match status" value="1"/>
</dbReference>
<dbReference type="InterPro" id="IPR013328">
    <property type="entry name" value="6PGD_dom2"/>
</dbReference>
<dbReference type="GO" id="GO:0015940">
    <property type="term" value="P:pantothenate biosynthetic process"/>
    <property type="evidence" value="ECO:0007669"/>
    <property type="project" value="InterPro"/>
</dbReference>
<keyword evidence="8" id="KW-1185">Reference proteome</keyword>